<evidence type="ECO:0000256" key="5">
    <source>
        <dbReference type="ARBA" id="ARBA00023002"/>
    </source>
</evidence>
<evidence type="ECO:0000313" key="9">
    <source>
        <dbReference type="EMBL" id="MDQ0467866.1"/>
    </source>
</evidence>
<evidence type="ECO:0000256" key="1">
    <source>
        <dbReference type="ARBA" id="ARBA00001917"/>
    </source>
</evidence>
<keyword evidence="3" id="KW-0285">Flavoprotein</keyword>
<protein>
    <submittedName>
        <fullName evidence="9">Pyridoxamine 5'-phosphate oxidase</fullName>
        <ecNumber evidence="9">1.4.3.5</ecNumber>
    </submittedName>
</protein>
<dbReference type="GO" id="GO:0004733">
    <property type="term" value="F:pyridoxamine phosphate oxidase activity"/>
    <property type="evidence" value="ECO:0007669"/>
    <property type="project" value="UniProtKB-EC"/>
</dbReference>
<dbReference type="EMBL" id="JAUSVX010000001">
    <property type="protein sequence ID" value="MDQ0467866.1"/>
    <property type="molecule type" value="Genomic_DNA"/>
</dbReference>
<keyword evidence="6" id="KW-0664">Pyridoxine biosynthesis</keyword>
<name>A0ABU0J2T9_9HYPH</name>
<comment type="similarity">
    <text evidence="2">Belongs to the pyridoxamine 5'-phosphate oxidase family.</text>
</comment>
<accession>A0ABU0J2T9</accession>
<dbReference type="Pfam" id="PF10590">
    <property type="entry name" value="PNP_phzG_C"/>
    <property type="match status" value="1"/>
</dbReference>
<feature type="domain" description="Pyridoxamine 5'-phosphate oxidase N-terminal" evidence="7">
    <location>
        <begin position="39"/>
        <end position="153"/>
    </location>
</feature>
<dbReference type="PANTHER" id="PTHR10851">
    <property type="entry name" value="PYRIDOXINE-5-PHOSPHATE OXIDASE"/>
    <property type="match status" value="1"/>
</dbReference>
<comment type="caution">
    <text evidence="9">The sequence shown here is derived from an EMBL/GenBank/DDBJ whole genome shotgun (WGS) entry which is preliminary data.</text>
</comment>
<dbReference type="Gene3D" id="2.30.110.10">
    <property type="entry name" value="Electron Transport, Fmn-binding Protein, Chain A"/>
    <property type="match status" value="1"/>
</dbReference>
<organism evidence="9 10">
    <name type="scientific">Labrys wisconsinensis</name>
    <dbReference type="NCBI Taxonomy" id="425677"/>
    <lineage>
        <taxon>Bacteria</taxon>
        <taxon>Pseudomonadati</taxon>
        <taxon>Pseudomonadota</taxon>
        <taxon>Alphaproteobacteria</taxon>
        <taxon>Hyphomicrobiales</taxon>
        <taxon>Xanthobacteraceae</taxon>
        <taxon>Labrys</taxon>
    </lineage>
</organism>
<dbReference type="Proteomes" id="UP001242480">
    <property type="component" value="Unassembled WGS sequence"/>
</dbReference>
<dbReference type="RefSeq" id="WP_307268135.1">
    <property type="nucleotide sequence ID" value="NZ_JAUSVX010000001.1"/>
</dbReference>
<gene>
    <name evidence="9" type="ORF">QO011_000861</name>
</gene>
<evidence type="ECO:0000259" key="7">
    <source>
        <dbReference type="Pfam" id="PF01243"/>
    </source>
</evidence>
<evidence type="ECO:0000256" key="4">
    <source>
        <dbReference type="ARBA" id="ARBA00022643"/>
    </source>
</evidence>
<feature type="domain" description="Pyridoxine 5'-phosphate oxidase dimerisation C-terminal" evidence="8">
    <location>
        <begin position="178"/>
        <end position="220"/>
    </location>
</feature>
<dbReference type="InterPro" id="IPR000659">
    <property type="entry name" value="Pyridox_Oxase"/>
</dbReference>
<keyword evidence="4" id="KW-0288">FMN</keyword>
<evidence type="ECO:0000313" key="10">
    <source>
        <dbReference type="Proteomes" id="UP001242480"/>
    </source>
</evidence>
<keyword evidence="10" id="KW-1185">Reference proteome</keyword>
<evidence type="ECO:0000256" key="6">
    <source>
        <dbReference type="ARBA" id="ARBA00023096"/>
    </source>
</evidence>
<evidence type="ECO:0000256" key="3">
    <source>
        <dbReference type="ARBA" id="ARBA00022630"/>
    </source>
</evidence>
<comment type="cofactor">
    <cofactor evidence="1">
        <name>FMN</name>
        <dbReference type="ChEBI" id="CHEBI:58210"/>
    </cofactor>
</comment>
<reference evidence="9 10" key="1">
    <citation type="submission" date="2023-07" db="EMBL/GenBank/DDBJ databases">
        <title>Genomic Encyclopedia of Type Strains, Phase IV (KMG-IV): sequencing the most valuable type-strain genomes for metagenomic binning, comparative biology and taxonomic classification.</title>
        <authorList>
            <person name="Goeker M."/>
        </authorList>
    </citation>
    <scope>NUCLEOTIDE SEQUENCE [LARGE SCALE GENOMIC DNA]</scope>
    <source>
        <strain evidence="9 10">DSM 19619</strain>
    </source>
</reference>
<dbReference type="EC" id="1.4.3.5" evidence="9"/>
<sequence>MPDAVKQRLRALKSLEGPFEPVDLAALGETPQAAFLDWLEAAIAAGIAEPHAMTLSTVDAAGRPDARVLILKNVDERGWHFAISAASPKGRQIEAEPAVALTFYWQTLGRQVRIRGRATALDAADCGQDFLARSPEARAGMLPGRQSQALDNPSSLDAAMALARARLAADPGLVPPAWRVYAVAAEEVEFWQGATDRLHGRLRYRRQAAEGPWRKERLWP</sequence>
<evidence type="ECO:0000259" key="8">
    <source>
        <dbReference type="Pfam" id="PF10590"/>
    </source>
</evidence>
<dbReference type="Pfam" id="PF01243">
    <property type="entry name" value="PNPOx_N"/>
    <property type="match status" value="1"/>
</dbReference>
<dbReference type="InterPro" id="IPR019576">
    <property type="entry name" value="Pyridoxamine_oxidase_dimer_C"/>
</dbReference>
<proteinExistence type="inferred from homology"/>
<keyword evidence="5 9" id="KW-0560">Oxidoreductase</keyword>
<dbReference type="SUPFAM" id="SSF50475">
    <property type="entry name" value="FMN-binding split barrel"/>
    <property type="match status" value="1"/>
</dbReference>
<evidence type="ECO:0000256" key="2">
    <source>
        <dbReference type="ARBA" id="ARBA00007301"/>
    </source>
</evidence>
<dbReference type="InterPro" id="IPR012349">
    <property type="entry name" value="Split_barrel_FMN-bd"/>
</dbReference>
<dbReference type="InterPro" id="IPR011576">
    <property type="entry name" value="Pyridox_Oxase_N"/>
</dbReference>
<dbReference type="PIRSF" id="PIRSF000190">
    <property type="entry name" value="Pyd_amn-ph_oxd"/>
    <property type="match status" value="1"/>
</dbReference>
<dbReference type="NCBIfam" id="NF004231">
    <property type="entry name" value="PRK05679.1"/>
    <property type="match status" value="1"/>
</dbReference>
<dbReference type="PANTHER" id="PTHR10851:SF0">
    <property type="entry name" value="PYRIDOXINE-5'-PHOSPHATE OXIDASE"/>
    <property type="match status" value="1"/>
</dbReference>